<sequence>MIFSFFNPALHYALFGRGWLCEIMIETGDNQSKSRLFVYILNIGVIDTQFEVAKLLDVCWLEIHGKLYITYLNPGVRYKVVFVVKMEEHGYGWDNPVNLRLKLPEKSSQIYTQSLKDLSKKEWTELKAGIITADTERRGEMQFSLYDYTGGLWKRGLLVKGVKIKQEDYISSRDMVANGSMAAQNDQRMAQSETKEKSSLAVKRALGEKKYRRTS</sequence>
<evidence type="ECO:0000313" key="2">
    <source>
        <dbReference type="EMBL" id="KAK8970193.1"/>
    </source>
</evidence>
<evidence type="ECO:0000256" key="1">
    <source>
        <dbReference type="SAM" id="MobiDB-lite"/>
    </source>
</evidence>
<name>A0ABR2N3N1_9ASPA</name>
<keyword evidence="3" id="KW-1185">Reference proteome</keyword>
<feature type="compositionally biased region" description="Polar residues" evidence="1">
    <location>
        <begin position="182"/>
        <end position="192"/>
    </location>
</feature>
<proteinExistence type="predicted"/>
<reference evidence="2 3" key="1">
    <citation type="journal article" date="2022" name="Nat. Plants">
        <title>Genomes of leafy and leafless Platanthera orchids illuminate the evolution of mycoheterotrophy.</title>
        <authorList>
            <person name="Li M.H."/>
            <person name="Liu K.W."/>
            <person name="Li Z."/>
            <person name="Lu H.C."/>
            <person name="Ye Q.L."/>
            <person name="Zhang D."/>
            <person name="Wang J.Y."/>
            <person name="Li Y.F."/>
            <person name="Zhong Z.M."/>
            <person name="Liu X."/>
            <person name="Yu X."/>
            <person name="Liu D.K."/>
            <person name="Tu X.D."/>
            <person name="Liu B."/>
            <person name="Hao Y."/>
            <person name="Liao X.Y."/>
            <person name="Jiang Y.T."/>
            <person name="Sun W.H."/>
            <person name="Chen J."/>
            <person name="Chen Y.Q."/>
            <person name="Ai Y."/>
            <person name="Zhai J.W."/>
            <person name="Wu S.S."/>
            <person name="Zhou Z."/>
            <person name="Hsiao Y.Y."/>
            <person name="Wu W.L."/>
            <person name="Chen Y.Y."/>
            <person name="Lin Y.F."/>
            <person name="Hsu J.L."/>
            <person name="Li C.Y."/>
            <person name="Wang Z.W."/>
            <person name="Zhao X."/>
            <person name="Zhong W.Y."/>
            <person name="Ma X.K."/>
            <person name="Ma L."/>
            <person name="Huang J."/>
            <person name="Chen G.Z."/>
            <person name="Huang M.Z."/>
            <person name="Huang L."/>
            <person name="Peng D.H."/>
            <person name="Luo Y.B."/>
            <person name="Zou S.Q."/>
            <person name="Chen S.P."/>
            <person name="Lan S."/>
            <person name="Tsai W.C."/>
            <person name="Van de Peer Y."/>
            <person name="Liu Z.J."/>
        </authorList>
    </citation>
    <scope>NUCLEOTIDE SEQUENCE [LARGE SCALE GENOMIC DNA]</scope>
    <source>
        <strain evidence="2">Lor288</strain>
    </source>
</reference>
<evidence type="ECO:0000313" key="3">
    <source>
        <dbReference type="Proteomes" id="UP001412067"/>
    </source>
</evidence>
<dbReference type="PANTHER" id="PTHR48478:SF1">
    <property type="entry name" value="LECTIN-LIKE"/>
    <property type="match status" value="1"/>
</dbReference>
<dbReference type="InterPro" id="IPR052147">
    <property type="entry name" value="PP2-like/Lectin"/>
</dbReference>
<dbReference type="EMBL" id="JBBWWR010000002">
    <property type="protein sequence ID" value="KAK8970193.1"/>
    <property type="molecule type" value="Genomic_DNA"/>
</dbReference>
<dbReference type="Pfam" id="PF14299">
    <property type="entry name" value="PP2"/>
    <property type="match status" value="1"/>
</dbReference>
<dbReference type="Proteomes" id="UP001412067">
    <property type="component" value="Unassembled WGS sequence"/>
</dbReference>
<comment type="caution">
    <text evidence="2">The sequence shown here is derived from an EMBL/GenBank/DDBJ whole genome shotgun (WGS) entry which is preliminary data.</text>
</comment>
<dbReference type="PANTHER" id="PTHR48478">
    <property type="entry name" value="LECTIN-LIKE"/>
    <property type="match status" value="1"/>
</dbReference>
<dbReference type="InterPro" id="IPR025886">
    <property type="entry name" value="PP2-like"/>
</dbReference>
<organism evidence="2 3">
    <name type="scientific">Platanthera guangdongensis</name>
    <dbReference type="NCBI Taxonomy" id="2320717"/>
    <lineage>
        <taxon>Eukaryota</taxon>
        <taxon>Viridiplantae</taxon>
        <taxon>Streptophyta</taxon>
        <taxon>Embryophyta</taxon>
        <taxon>Tracheophyta</taxon>
        <taxon>Spermatophyta</taxon>
        <taxon>Magnoliopsida</taxon>
        <taxon>Liliopsida</taxon>
        <taxon>Asparagales</taxon>
        <taxon>Orchidaceae</taxon>
        <taxon>Orchidoideae</taxon>
        <taxon>Orchideae</taxon>
        <taxon>Orchidinae</taxon>
        <taxon>Platanthera</taxon>
    </lineage>
</organism>
<gene>
    <name evidence="2" type="ORF">KSP40_PGU009551</name>
</gene>
<protein>
    <submittedName>
        <fullName evidence="2">Uncharacterized protein</fullName>
    </submittedName>
</protein>
<feature type="region of interest" description="Disordered" evidence="1">
    <location>
        <begin position="182"/>
        <end position="215"/>
    </location>
</feature>
<accession>A0ABR2N3N1</accession>